<dbReference type="OrthoDB" id="3309242at2759"/>
<organism evidence="1 2">
    <name type="scientific">Phellinidium pouzarii</name>
    <dbReference type="NCBI Taxonomy" id="167371"/>
    <lineage>
        <taxon>Eukaryota</taxon>
        <taxon>Fungi</taxon>
        <taxon>Dikarya</taxon>
        <taxon>Basidiomycota</taxon>
        <taxon>Agaricomycotina</taxon>
        <taxon>Agaricomycetes</taxon>
        <taxon>Hymenochaetales</taxon>
        <taxon>Hymenochaetaceae</taxon>
        <taxon>Phellinidium</taxon>
    </lineage>
</organism>
<protein>
    <submittedName>
        <fullName evidence="1">Uncharacterized protein</fullName>
    </submittedName>
</protein>
<accession>A0A4S4L6J8</accession>
<dbReference type="EMBL" id="SGPK01000162">
    <property type="protein sequence ID" value="THH07044.1"/>
    <property type="molecule type" value="Genomic_DNA"/>
</dbReference>
<gene>
    <name evidence="1" type="ORF">EW145_g3659</name>
</gene>
<keyword evidence="2" id="KW-1185">Reference proteome</keyword>
<proteinExistence type="predicted"/>
<comment type="caution">
    <text evidence="1">The sequence shown here is derived from an EMBL/GenBank/DDBJ whole genome shotgun (WGS) entry which is preliminary data.</text>
</comment>
<evidence type="ECO:0000313" key="2">
    <source>
        <dbReference type="Proteomes" id="UP000308199"/>
    </source>
</evidence>
<evidence type="ECO:0000313" key="1">
    <source>
        <dbReference type="EMBL" id="THH07044.1"/>
    </source>
</evidence>
<dbReference type="Proteomes" id="UP000308199">
    <property type="component" value="Unassembled WGS sequence"/>
</dbReference>
<reference evidence="1 2" key="1">
    <citation type="submission" date="2019-02" db="EMBL/GenBank/DDBJ databases">
        <title>Genome sequencing of the rare red list fungi Phellinidium pouzarii.</title>
        <authorList>
            <person name="Buettner E."/>
            <person name="Kellner H."/>
        </authorList>
    </citation>
    <scope>NUCLEOTIDE SEQUENCE [LARGE SCALE GENOMIC DNA]</scope>
    <source>
        <strain evidence="1 2">DSM 108285</strain>
    </source>
</reference>
<dbReference type="AlphaFoldDB" id="A0A4S4L6J8"/>
<name>A0A4S4L6J8_9AGAM</name>
<sequence length="209" mass="23113">MTESDCIFHNHTLLQSSHPVTKEQYKSEDPCKLCINSGIWEDPLNLSAAARINEVFCYSPKQLMILEVPAGAVFSTVGHLPIVSGTNPAGEREYIASASLIDSTGVTSRAWMTVTDGADSIVYENAEGVHTSQHFWVLVLHFDTSAETETRTRSVGVLDVTGQYHWKSGKTSLHILDKKEADKLHAHKRDILDPEIQSQDQNEQALAPL</sequence>